<evidence type="ECO:0000256" key="1">
    <source>
        <dbReference type="SAM" id="SignalP"/>
    </source>
</evidence>
<proteinExistence type="predicted"/>
<accession>A0ABN9JHX0</accession>
<evidence type="ECO:0000313" key="3">
    <source>
        <dbReference type="Proteomes" id="UP001189757"/>
    </source>
</evidence>
<dbReference type="EMBL" id="CATZLL010000004">
    <property type="protein sequence ID" value="CAJ0812604.1"/>
    <property type="molecule type" value="Genomic_DNA"/>
</dbReference>
<reference evidence="2 3" key="1">
    <citation type="submission" date="2023-07" db="EMBL/GenBank/DDBJ databases">
        <authorList>
            <person name="Peeters C."/>
        </authorList>
    </citation>
    <scope>NUCLEOTIDE SEQUENCE [LARGE SCALE GENOMIC DNA]</scope>
    <source>
        <strain evidence="2 3">LMG 18101</strain>
    </source>
</reference>
<sequence>MNPTSSSGERTLSALVPSRRAFVLSAISLAALAAVVPSVAQQALAQRTADGDFMRVSRAVVDGALDATTGQALHAALKKADATFDARLQQLAAFIAGQPPMPVEALAQQLDVQHQTALRGTLNQVVSAWYLGTVGTHVIAYAGALMYRPTADVLSPPSYVHGGPLNWVAFTFLADHG</sequence>
<keyword evidence="1" id="KW-0732">Signal</keyword>
<dbReference type="Proteomes" id="UP001189757">
    <property type="component" value="Unassembled WGS sequence"/>
</dbReference>
<dbReference type="InterPro" id="IPR024651">
    <property type="entry name" value="FAD-SLDH_ssu"/>
</dbReference>
<evidence type="ECO:0000313" key="2">
    <source>
        <dbReference type="EMBL" id="CAJ0812604.1"/>
    </source>
</evidence>
<name>A0ABN9JHX0_9RALS</name>
<dbReference type="InterPro" id="IPR006311">
    <property type="entry name" value="TAT_signal"/>
</dbReference>
<feature type="signal peptide" evidence="1">
    <location>
        <begin position="1"/>
        <end position="33"/>
    </location>
</feature>
<dbReference type="RefSeq" id="WP_316680764.1">
    <property type="nucleotide sequence ID" value="NZ_CATZLL010000004.1"/>
</dbReference>
<protein>
    <submittedName>
        <fullName evidence="2">Fructose dehydrogenase small subunit</fullName>
    </submittedName>
</protein>
<comment type="caution">
    <text evidence="2">The sequence shown here is derived from an EMBL/GenBank/DDBJ whole genome shotgun (WGS) entry which is preliminary data.</text>
</comment>
<organism evidence="2 3">
    <name type="scientific">Ralstonia flaminis</name>
    <dbReference type="NCBI Taxonomy" id="3058597"/>
    <lineage>
        <taxon>Bacteria</taxon>
        <taxon>Pseudomonadati</taxon>
        <taxon>Pseudomonadota</taxon>
        <taxon>Betaproteobacteria</taxon>
        <taxon>Burkholderiales</taxon>
        <taxon>Burkholderiaceae</taxon>
        <taxon>Ralstonia</taxon>
    </lineage>
</organism>
<dbReference type="Pfam" id="PF12318">
    <property type="entry name" value="FAD-SLDH"/>
    <property type="match status" value="1"/>
</dbReference>
<feature type="chain" id="PRO_5045194180" evidence="1">
    <location>
        <begin position="34"/>
        <end position="177"/>
    </location>
</feature>
<keyword evidence="3" id="KW-1185">Reference proteome</keyword>
<dbReference type="PROSITE" id="PS51318">
    <property type="entry name" value="TAT"/>
    <property type="match status" value="1"/>
</dbReference>
<gene>
    <name evidence="2" type="primary">fdhS_2</name>
    <name evidence="2" type="ORF">LMG18101_01623</name>
</gene>